<feature type="compositionally biased region" description="Low complexity" evidence="2">
    <location>
        <begin position="481"/>
        <end position="506"/>
    </location>
</feature>
<feature type="region of interest" description="Disordered" evidence="2">
    <location>
        <begin position="817"/>
        <end position="950"/>
    </location>
</feature>
<feature type="compositionally biased region" description="Low complexity" evidence="2">
    <location>
        <begin position="838"/>
        <end position="850"/>
    </location>
</feature>
<feature type="compositionally biased region" description="Low complexity" evidence="2">
    <location>
        <begin position="884"/>
        <end position="915"/>
    </location>
</feature>
<feature type="compositionally biased region" description="Acidic residues" evidence="2">
    <location>
        <begin position="158"/>
        <end position="175"/>
    </location>
</feature>
<feature type="compositionally biased region" description="Low complexity" evidence="2">
    <location>
        <begin position="683"/>
        <end position="710"/>
    </location>
</feature>
<feature type="compositionally biased region" description="Low complexity" evidence="2">
    <location>
        <begin position="313"/>
        <end position="357"/>
    </location>
</feature>
<feature type="compositionally biased region" description="Basic and acidic residues" evidence="2">
    <location>
        <begin position="1003"/>
        <end position="1015"/>
    </location>
</feature>
<feature type="region of interest" description="Disordered" evidence="2">
    <location>
        <begin position="583"/>
        <end position="602"/>
    </location>
</feature>
<feature type="compositionally biased region" description="Polar residues" evidence="2">
    <location>
        <begin position="661"/>
        <end position="678"/>
    </location>
</feature>
<dbReference type="HOGENOM" id="CLU_252514_0_0_1"/>
<feature type="compositionally biased region" description="Gly residues" evidence="2">
    <location>
        <begin position="583"/>
        <end position="593"/>
    </location>
</feature>
<dbReference type="OrthoDB" id="3038408at2759"/>
<feature type="region of interest" description="Disordered" evidence="2">
    <location>
        <begin position="1315"/>
        <end position="1340"/>
    </location>
</feature>
<feature type="compositionally biased region" description="Gly residues" evidence="2">
    <location>
        <begin position="1367"/>
        <end position="1384"/>
    </location>
</feature>
<feature type="compositionally biased region" description="Low complexity" evidence="2">
    <location>
        <begin position="1054"/>
        <end position="1065"/>
    </location>
</feature>
<feature type="compositionally biased region" description="Low complexity" evidence="2">
    <location>
        <begin position="424"/>
        <end position="434"/>
    </location>
</feature>
<sequence length="1430" mass="149557">MFPNPFRAQPHTRRALSDQVRQEWRDFETWFKAQQSTMEKKCAEKFKEMDKDFHAKASSSSAPTPAPASKKRLTAAQKQQQQKEQEAQKKAQLQKQKEEQKGHDESKNAVRLSLRKSLVLSGREEWQKRLGEKGLQDEDWVDMTEGEQMAVQRLLGGDFDEEEEEGDDEDDEEDSSLLHAMTQTQIQSLLRQAPLPSTSGQQPVAGSSKLPTPQHPQPSPQSLQASLAALQTSVPAASSLPSASRSTNPTSLATSQSTPTASTNQPNNVGGSYAFVNPSSFGHPRVYEDDDDDDGGSSPFEDLTFFSEVLKQPASSNPFPSHPASSFHSESSSLSGWSTEFSLSSTATSTQTSHTGSPEQPAPKTIAADPMPGGWNFAGGKLDATPTQATASGKKSGWLSSQTQTAQAGSAKQAGKQPQRSVDSSASTSSLSSGSGSGSGLGGAPASTNHNTTTTTSRSRVAGPPYIGPVLNTQEDYITYTNTHNTSSNNHHNHGNHNGNNAHSGGPVHVELTSEEADFENFKMDVRIRKIHEFHQEAAAADEALIRDIFRSRKLHKLGLYDDQIEIPGAGVGGSGVGGSGGIASGNGAGGEGKGSEDETALLRRERERRCYEEENKKIVEHEKTMVHLRKLKEDERKEIVDDERRKRRNAIKRRSVVGPSHTQQQHQQEIASASSVSGHIKAASAPSSSSSSSAAATSKGASSSSSSTGMGMGMGFGSGTIRAKPQSSAPISASMLFPPQLDSALSTSSTSSNASYAASAFFTPSSFTPSISSVPLASSSSSMEDSAVDEFAFDEAKIASILAAQAQMAQKFDSWAPTAGAGSSQNGSPRGPEETLPSTAASAPASSATGVLSGGNASAASASSSSLGDEKRSGNGKEKEGTTKAAGAANTRAPAPAAPAPAVVEPEPKPVVNNLKLSKGAKKKGKKGASAPEPPAPAPVAAKSNEKVDAKAKGKESVVAAKVVEPAKDAGGVGGAGGKVTVSKEALQQAPVPQPSVKSPWAKKEEPAVAKSKSDAGVPVGSGSQQQSKVPAQKEPAAARWKFSLFDDDEPMTATGGATSSRTTLDQAASAALSGLKSTLLQPPTQGIWMPGGNAGVARASSDQPTGGLKAPDVAGVLRTVSDQSSAKPSSASAQAQAHMASRPEIWLPPKAKQTTGNITQPQQQQSQQPWDRKPMSAAARARRMSEPAPPSPVDPAFFAEPSVANGTRRAADAQGRTILKKGVKGSKKSGVMVEEVSDDEETEGMSEALPTDSRHIMEENPNIVKPKPSVPSKMFDNIIAYDEEDYDSGSTISGPSTAGGWDSLVGGMAESKSTKAKHVRWTPSALGNASPISFRGDEEGPGMNIEAFLQDAASALHQGKAGVPPAGGRGRTGSMSQGGGFKWGQPNNRAGDVEGRTPGAPKQDNSDELGWYAMEAMKQMRSKPASAV</sequence>
<feature type="region of interest" description="Disordered" evidence="2">
    <location>
        <begin position="645"/>
        <end position="735"/>
    </location>
</feature>
<dbReference type="EMBL" id="KL198014">
    <property type="protein sequence ID" value="KDQ22344.1"/>
    <property type="molecule type" value="Genomic_DNA"/>
</dbReference>
<evidence type="ECO:0000256" key="2">
    <source>
        <dbReference type="SAM" id="MobiDB-lite"/>
    </source>
</evidence>
<keyword evidence="1" id="KW-0175">Coiled coil</keyword>
<feature type="region of interest" description="Disordered" evidence="2">
    <location>
        <begin position="53"/>
        <end position="110"/>
    </location>
</feature>
<feature type="compositionally biased region" description="Low complexity" evidence="2">
    <location>
        <begin position="401"/>
        <end position="417"/>
    </location>
</feature>
<feature type="compositionally biased region" description="Basic and acidic residues" evidence="2">
    <location>
        <begin position="869"/>
        <end position="883"/>
    </location>
</feature>
<feature type="region of interest" description="Disordered" evidence="2">
    <location>
        <begin position="988"/>
        <end position="1273"/>
    </location>
</feature>
<protein>
    <submittedName>
        <fullName evidence="3">Uncharacterized protein</fullName>
    </submittedName>
</protein>
<evidence type="ECO:0000256" key="1">
    <source>
        <dbReference type="SAM" id="Coils"/>
    </source>
</evidence>
<name>A0A067N3E6_PLEO1</name>
<feature type="compositionally biased region" description="Low complexity" evidence="2">
    <location>
        <begin position="858"/>
        <end position="867"/>
    </location>
</feature>
<feature type="compositionally biased region" description="Basic residues" evidence="2">
    <location>
        <begin position="646"/>
        <end position="656"/>
    </location>
</feature>
<gene>
    <name evidence="3" type="ORF">PLEOSDRAFT_1109453</name>
</gene>
<feature type="compositionally biased region" description="Basic residues" evidence="2">
    <location>
        <begin position="1220"/>
        <end position="1229"/>
    </location>
</feature>
<feature type="compositionally biased region" description="Low complexity" evidence="2">
    <location>
        <begin position="220"/>
        <end position="249"/>
    </location>
</feature>
<feature type="compositionally biased region" description="Basic and acidic residues" evidence="2">
    <location>
        <begin position="81"/>
        <end position="108"/>
    </location>
</feature>
<feature type="compositionally biased region" description="Acidic residues" evidence="2">
    <location>
        <begin position="1237"/>
        <end position="1246"/>
    </location>
</feature>
<proteinExistence type="predicted"/>
<feature type="coiled-coil region" evidence="1">
    <location>
        <begin position="612"/>
        <end position="639"/>
    </location>
</feature>
<feature type="compositionally biased region" description="Polar residues" evidence="2">
    <location>
        <begin position="1077"/>
        <end position="1086"/>
    </location>
</feature>
<feature type="compositionally biased region" description="Polar residues" evidence="2">
    <location>
        <begin position="471"/>
        <end position="480"/>
    </location>
</feature>
<dbReference type="STRING" id="1137138.A0A067N3E6"/>
<feature type="compositionally biased region" description="Low complexity" evidence="2">
    <location>
        <begin position="1123"/>
        <end position="1142"/>
    </location>
</feature>
<reference evidence="4" key="1">
    <citation type="journal article" date="2014" name="Proc. Natl. Acad. Sci. U.S.A.">
        <title>Extensive sampling of basidiomycete genomes demonstrates inadequacy of the white-rot/brown-rot paradigm for wood decay fungi.</title>
        <authorList>
            <person name="Riley R."/>
            <person name="Salamov A.A."/>
            <person name="Brown D.W."/>
            <person name="Nagy L.G."/>
            <person name="Floudas D."/>
            <person name="Held B.W."/>
            <person name="Levasseur A."/>
            <person name="Lombard V."/>
            <person name="Morin E."/>
            <person name="Otillar R."/>
            <person name="Lindquist E.A."/>
            <person name="Sun H."/>
            <person name="LaButti K.M."/>
            <person name="Schmutz J."/>
            <person name="Jabbour D."/>
            <person name="Luo H."/>
            <person name="Baker S.E."/>
            <person name="Pisabarro A.G."/>
            <person name="Walton J.D."/>
            <person name="Blanchette R.A."/>
            <person name="Henrissat B."/>
            <person name="Martin F."/>
            <person name="Cullen D."/>
            <person name="Hibbett D.S."/>
            <person name="Grigoriev I.V."/>
        </authorList>
    </citation>
    <scope>NUCLEOTIDE SEQUENCE [LARGE SCALE GENOMIC DNA]</scope>
    <source>
        <strain evidence="4">PC15</strain>
    </source>
</reference>
<feature type="region of interest" description="Disordered" evidence="2">
    <location>
        <begin position="136"/>
        <end position="507"/>
    </location>
</feature>
<evidence type="ECO:0000313" key="3">
    <source>
        <dbReference type="EMBL" id="KDQ22344.1"/>
    </source>
</evidence>
<dbReference type="InParanoid" id="A0A067N3E6"/>
<organism evidence="3 4">
    <name type="scientific">Pleurotus ostreatus (strain PC15)</name>
    <name type="common">Oyster mushroom</name>
    <dbReference type="NCBI Taxonomy" id="1137138"/>
    <lineage>
        <taxon>Eukaryota</taxon>
        <taxon>Fungi</taxon>
        <taxon>Dikarya</taxon>
        <taxon>Basidiomycota</taxon>
        <taxon>Agaricomycotina</taxon>
        <taxon>Agaricomycetes</taxon>
        <taxon>Agaricomycetidae</taxon>
        <taxon>Agaricales</taxon>
        <taxon>Pleurotineae</taxon>
        <taxon>Pleurotaceae</taxon>
        <taxon>Pleurotus</taxon>
    </lineage>
</organism>
<feature type="compositionally biased region" description="Low complexity" evidence="2">
    <location>
        <begin position="1162"/>
        <end position="1181"/>
    </location>
</feature>
<feature type="compositionally biased region" description="Polar residues" evidence="2">
    <location>
        <begin position="181"/>
        <end position="205"/>
    </location>
</feature>
<accession>A0A067N3E6</accession>
<feature type="region of interest" description="Disordered" evidence="2">
    <location>
        <begin position="1359"/>
        <end position="1408"/>
    </location>
</feature>
<feature type="compositionally biased region" description="Polar residues" evidence="2">
    <location>
        <begin position="250"/>
        <end position="270"/>
    </location>
</feature>
<dbReference type="VEuPathDB" id="FungiDB:PLEOSDRAFT_1109453"/>
<dbReference type="Proteomes" id="UP000027073">
    <property type="component" value="Unassembled WGS sequence"/>
</dbReference>
<evidence type="ECO:0000313" key="4">
    <source>
        <dbReference type="Proteomes" id="UP000027073"/>
    </source>
</evidence>
<feature type="compositionally biased region" description="Low complexity" evidence="2">
    <location>
        <begin position="444"/>
        <end position="460"/>
    </location>
</feature>